<dbReference type="Proteomes" id="UP000680866">
    <property type="component" value="Chromosome"/>
</dbReference>
<reference evidence="1" key="1">
    <citation type="submission" date="2020-08" db="EMBL/GenBank/DDBJ databases">
        <title>Whole genome shotgun sequence of Polymorphospora rubra NBRC 101157.</title>
        <authorList>
            <person name="Komaki H."/>
            <person name="Tamura T."/>
        </authorList>
    </citation>
    <scope>NUCLEOTIDE SEQUENCE</scope>
    <source>
        <strain evidence="1">NBRC 101157</strain>
    </source>
</reference>
<organism evidence="1 2">
    <name type="scientific">Polymorphospora rubra</name>
    <dbReference type="NCBI Taxonomy" id="338584"/>
    <lineage>
        <taxon>Bacteria</taxon>
        <taxon>Bacillati</taxon>
        <taxon>Actinomycetota</taxon>
        <taxon>Actinomycetes</taxon>
        <taxon>Micromonosporales</taxon>
        <taxon>Micromonosporaceae</taxon>
        <taxon>Polymorphospora</taxon>
    </lineage>
</organism>
<evidence type="ECO:0000313" key="2">
    <source>
        <dbReference type="Proteomes" id="UP000680866"/>
    </source>
</evidence>
<name>A0A810MZU1_9ACTN</name>
<proteinExistence type="predicted"/>
<dbReference type="RefSeq" id="WP_212823926.1">
    <property type="nucleotide sequence ID" value="NZ_AP023359.1"/>
</dbReference>
<keyword evidence="2" id="KW-1185">Reference proteome</keyword>
<dbReference type="AlphaFoldDB" id="A0A810MZU1"/>
<sequence>MEISEAELRRLVDIAVEDDPTELLEVARVRPDLVAPFHLRLAEAQVWWPADLYHGMSEETAAELVRRLDDGAGPVGLVHVLAAGGTETAVAAVRQWTAEPPQWAAELPIPLGLVGHAGGWELDPSGRRRALASRYATELVPVAAARAPGAGPVSGGPLDGTCGWCGLRLWRLLEVDRAVLPDLLGGDTGQITVATCVRCGCYTTLFTEAGRFAAENYRPEFLGRDDDGWDLPEDGVLGLGEPRPTPFAASAWNTGGSTVGGMPEWIQDAGYPACPRCVRTMPFVGMVTGGDLWGNSARAATTSSTTRPAACRPPSISRADRRFRCPSPASRALPIGSHRPLWTDDEVARMAPGPEPVGRVGSCPPHC</sequence>
<accession>A0A810MZU1</accession>
<dbReference type="EMBL" id="AP023359">
    <property type="protein sequence ID" value="BCJ64908.1"/>
    <property type="molecule type" value="Genomic_DNA"/>
</dbReference>
<gene>
    <name evidence="1" type="ORF">Prubr_19290</name>
</gene>
<evidence type="ECO:0000313" key="1">
    <source>
        <dbReference type="EMBL" id="BCJ64908.1"/>
    </source>
</evidence>
<protein>
    <submittedName>
        <fullName evidence="1">Uncharacterized protein</fullName>
    </submittedName>
</protein>
<dbReference type="KEGG" id="pry:Prubr_19290"/>